<organism evidence="2">
    <name type="scientific">bioreactor metagenome</name>
    <dbReference type="NCBI Taxonomy" id="1076179"/>
    <lineage>
        <taxon>unclassified sequences</taxon>
        <taxon>metagenomes</taxon>
        <taxon>ecological metagenomes</taxon>
    </lineage>
</organism>
<evidence type="ECO:0000313" key="2">
    <source>
        <dbReference type="EMBL" id="MPN42708.1"/>
    </source>
</evidence>
<name>A0A645HUK6_9ZZZZ</name>
<protein>
    <recommendedName>
        <fullName evidence="1">Mannose-6-phosphate isomerase cupin domain-containing protein</fullName>
    </recommendedName>
</protein>
<dbReference type="Pfam" id="PF21621">
    <property type="entry name" value="MPI_cupin_dom"/>
    <property type="match status" value="1"/>
</dbReference>
<dbReference type="Gene3D" id="2.60.120.10">
    <property type="entry name" value="Jelly Rolls"/>
    <property type="match status" value="1"/>
</dbReference>
<reference evidence="2" key="1">
    <citation type="submission" date="2019-08" db="EMBL/GenBank/DDBJ databases">
        <authorList>
            <person name="Kucharzyk K."/>
            <person name="Murdoch R.W."/>
            <person name="Higgins S."/>
            <person name="Loffler F."/>
        </authorList>
    </citation>
    <scope>NUCLEOTIDE SEQUENCE</scope>
</reference>
<feature type="domain" description="Mannose-6-phosphate isomerase cupin" evidence="1">
    <location>
        <begin position="60"/>
        <end position="118"/>
    </location>
</feature>
<comment type="caution">
    <text evidence="2">The sequence shown here is derived from an EMBL/GenBank/DDBJ whole genome shotgun (WGS) entry which is preliminary data.</text>
</comment>
<dbReference type="InterPro" id="IPR014710">
    <property type="entry name" value="RmlC-like_jellyroll"/>
</dbReference>
<evidence type="ECO:0000259" key="1">
    <source>
        <dbReference type="Pfam" id="PF21621"/>
    </source>
</evidence>
<proteinExistence type="predicted"/>
<sequence>MSASDNVLRGGLTNKKVDVKELMKILDIKGKDVEKVQSLVGRSGRLHLLTPTEEFHLMVLDPGHYEIDERRSIELLFMTEGKAVLKAKGKSYKLTKGSCHVVAEGLSSYTLDVEGKLFIADVPR</sequence>
<dbReference type="InterPro" id="IPR011051">
    <property type="entry name" value="RmlC_Cupin_sf"/>
</dbReference>
<gene>
    <name evidence="2" type="ORF">SDC9_190265</name>
</gene>
<accession>A0A645HUK6</accession>
<dbReference type="SUPFAM" id="SSF51182">
    <property type="entry name" value="RmlC-like cupins"/>
    <property type="match status" value="1"/>
</dbReference>
<dbReference type="InterPro" id="IPR049071">
    <property type="entry name" value="MPI_cupin_dom"/>
</dbReference>
<dbReference type="AlphaFoldDB" id="A0A645HUK6"/>
<dbReference type="EMBL" id="VSSQ01100632">
    <property type="protein sequence ID" value="MPN42708.1"/>
    <property type="molecule type" value="Genomic_DNA"/>
</dbReference>